<dbReference type="AlphaFoldDB" id="K6YPQ4"/>
<dbReference type="EMBL" id="BAEO01000047">
    <property type="protein sequence ID" value="GAC20157.1"/>
    <property type="molecule type" value="Genomic_DNA"/>
</dbReference>
<dbReference type="OrthoDB" id="9965654at2"/>
<evidence type="ECO:0000313" key="2">
    <source>
        <dbReference type="Proteomes" id="UP000006327"/>
    </source>
</evidence>
<protein>
    <submittedName>
        <fullName evidence="1">Uncharacterized protein</fullName>
    </submittedName>
</protein>
<keyword evidence="2" id="KW-1185">Reference proteome</keyword>
<gene>
    <name evidence="1" type="ORF">GARC_3198</name>
</gene>
<organism evidence="1 2">
    <name type="scientific">Paraglaciecola arctica BSs20135</name>
    <dbReference type="NCBI Taxonomy" id="493475"/>
    <lineage>
        <taxon>Bacteria</taxon>
        <taxon>Pseudomonadati</taxon>
        <taxon>Pseudomonadota</taxon>
        <taxon>Gammaproteobacteria</taxon>
        <taxon>Alteromonadales</taxon>
        <taxon>Alteromonadaceae</taxon>
        <taxon>Paraglaciecola</taxon>
    </lineage>
</organism>
<sequence length="81" mass="8993">MSAALSVSVSVSEKFIGNPFDIEEVITGTSNCSAWFSQNQTYLVFENEKGYVSMCSMIELDYVPKLEGNLKALRTRSIFGI</sequence>
<evidence type="ECO:0000313" key="1">
    <source>
        <dbReference type="EMBL" id="GAC20157.1"/>
    </source>
</evidence>
<proteinExistence type="predicted"/>
<accession>K6YPQ4</accession>
<reference evidence="1 2" key="1">
    <citation type="journal article" date="2017" name="Antonie Van Leeuwenhoek">
        <title>Rhizobium rhizosphaerae sp. nov., a novel species isolated from rice rhizosphere.</title>
        <authorList>
            <person name="Zhao J.J."/>
            <person name="Zhang J."/>
            <person name="Zhang R.J."/>
            <person name="Zhang C.W."/>
            <person name="Yin H.Q."/>
            <person name="Zhang X.X."/>
        </authorList>
    </citation>
    <scope>NUCLEOTIDE SEQUENCE [LARGE SCALE GENOMIC DNA]</scope>
    <source>
        <strain evidence="1 2">BSs20135</strain>
    </source>
</reference>
<dbReference type="RefSeq" id="WP_007621784.1">
    <property type="nucleotide sequence ID" value="NZ_BAEO01000047.1"/>
</dbReference>
<dbReference type="Proteomes" id="UP000006327">
    <property type="component" value="Unassembled WGS sequence"/>
</dbReference>
<comment type="caution">
    <text evidence="1">The sequence shown here is derived from an EMBL/GenBank/DDBJ whole genome shotgun (WGS) entry which is preliminary data.</text>
</comment>
<name>K6YPQ4_9ALTE</name>